<keyword evidence="1" id="KW-1133">Transmembrane helix</keyword>
<evidence type="ECO:0000313" key="3">
    <source>
        <dbReference type="Proteomes" id="UP000198356"/>
    </source>
</evidence>
<dbReference type="Pfam" id="PF14087">
    <property type="entry name" value="DUF4267"/>
    <property type="match status" value="1"/>
</dbReference>
<dbReference type="Proteomes" id="UP000198356">
    <property type="component" value="Unassembled WGS sequence"/>
</dbReference>
<gene>
    <name evidence="2" type="ORF">SAMN05421770_104213</name>
</gene>
<dbReference type="RefSeq" id="WP_089408872.1">
    <property type="nucleotide sequence ID" value="NZ_FZOU01000004.1"/>
</dbReference>
<organism evidence="2 3">
    <name type="scientific">Granulicella rosea</name>
    <dbReference type="NCBI Taxonomy" id="474952"/>
    <lineage>
        <taxon>Bacteria</taxon>
        <taxon>Pseudomonadati</taxon>
        <taxon>Acidobacteriota</taxon>
        <taxon>Terriglobia</taxon>
        <taxon>Terriglobales</taxon>
        <taxon>Acidobacteriaceae</taxon>
        <taxon>Granulicella</taxon>
    </lineage>
</organism>
<evidence type="ECO:0000256" key="1">
    <source>
        <dbReference type="SAM" id="Phobius"/>
    </source>
</evidence>
<protein>
    <recommendedName>
        <fullName evidence="4">DUF4267 domain-containing protein</fullName>
    </recommendedName>
</protein>
<accession>A0A239K1Y0</accession>
<keyword evidence="1" id="KW-0472">Membrane</keyword>
<feature type="transmembrane region" description="Helical" evidence="1">
    <location>
        <begin position="76"/>
        <end position="96"/>
    </location>
</feature>
<keyword evidence="1" id="KW-0812">Transmembrane</keyword>
<dbReference type="AlphaFoldDB" id="A0A239K1Y0"/>
<dbReference type="OrthoDB" id="119790at2"/>
<name>A0A239K1Y0_9BACT</name>
<evidence type="ECO:0008006" key="4">
    <source>
        <dbReference type="Google" id="ProtNLM"/>
    </source>
</evidence>
<feature type="transmembrane region" description="Helical" evidence="1">
    <location>
        <begin position="7"/>
        <end position="26"/>
    </location>
</feature>
<keyword evidence="3" id="KW-1185">Reference proteome</keyword>
<feature type="transmembrane region" description="Helical" evidence="1">
    <location>
        <begin position="103"/>
        <end position="123"/>
    </location>
</feature>
<dbReference type="InterPro" id="IPR025363">
    <property type="entry name" value="DUF4267"/>
</dbReference>
<sequence length="126" mass="13258">MHITIPLAIAGLLAVGISIIGTFYILSPERVMGGFGLKLPSPDPDTRAWLRLKGIRDIGSGLVVLTLMLTTDPRTVGIALLALSFIAFGDMCNVLLSGGPKSTAISVHGVTCTLMIVVGLFLIHVF</sequence>
<reference evidence="2 3" key="1">
    <citation type="submission" date="2017-06" db="EMBL/GenBank/DDBJ databases">
        <authorList>
            <person name="Kim H.J."/>
            <person name="Triplett B.A."/>
        </authorList>
    </citation>
    <scope>NUCLEOTIDE SEQUENCE [LARGE SCALE GENOMIC DNA]</scope>
    <source>
        <strain evidence="2 3">DSM 18704</strain>
    </source>
</reference>
<evidence type="ECO:0000313" key="2">
    <source>
        <dbReference type="EMBL" id="SNT11084.1"/>
    </source>
</evidence>
<proteinExistence type="predicted"/>
<dbReference type="EMBL" id="FZOU01000004">
    <property type="protein sequence ID" value="SNT11084.1"/>
    <property type="molecule type" value="Genomic_DNA"/>
</dbReference>